<organism evidence="3 4">
    <name type="scientific">Effusibacillus consociatus</name>
    <dbReference type="NCBI Taxonomy" id="1117041"/>
    <lineage>
        <taxon>Bacteria</taxon>
        <taxon>Bacillati</taxon>
        <taxon>Bacillota</taxon>
        <taxon>Bacilli</taxon>
        <taxon>Bacillales</taxon>
        <taxon>Alicyclobacillaceae</taxon>
        <taxon>Effusibacillus</taxon>
    </lineage>
</organism>
<comment type="caution">
    <text evidence="3">The sequence shown here is derived from an EMBL/GenBank/DDBJ whole genome shotgun (WGS) entry which is preliminary data.</text>
</comment>
<gene>
    <name evidence="3" type="primary">yycH</name>
    <name evidence="3" type="ORF">ACFO8Q_04155</name>
</gene>
<evidence type="ECO:0000313" key="3">
    <source>
        <dbReference type="EMBL" id="MFC4766571.1"/>
    </source>
</evidence>
<keyword evidence="1" id="KW-1133">Transmembrane helix</keyword>
<dbReference type="Proteomes" id="UP001596002">
    <property type="component" value="Unassembled WGS sequence"/>
</dbReference>
<name>A0ABV9PWF0_9BACL</name>
<feature type="domain" description="Regulatory protein YycH" evidence="2">
    <location>
        <begin position="7"/>
        <end position="363"/>
    </location>
</feature>
<keyword evidence="4" id="KW-1185">Reference proteome</keyword>
<dbReference type="EMBL" id="JBHSHC010000024">
    <property type="protein sequence ID" value="MFC4766571.1"/>
    <property type="molecule type" value="Genomic_DNA"/>
</dbReference>
<evidence type="ECO:0000256" key="1">
    <source>
        <dbReference type="SAM" id="Phobius"/>
    </source>
</evidence>
<dbReference type="Pfam" id="PF07435">
    <property type="entry name" value="YycH"/>
    <property type="match status" value="1"/>
</dbReference>
<feature type="transmembrane region" description="Helical" evidence="1">
    <location>
        <begin position="12"/>
        <end position="29"/>
    </location>
</feature>
<dbReference type="InterPro" id="IPR009996">
    <property type="entry name" value="YycH"/>
</dbReference>
<accession>A0ABV9PWF0</accession>
<sequence length="426" mass="48031">MTSERFETIKSGLLLLLVALSIGLSIGLWNNTPVFEPVDQGGYIANPVFGVGKTVEQVLLPVRIQVRFEDKSGTVLHPFTKPYEQAWEELKKLALRELVPVDNPESIKQLIRSGPHIEFRFRVGMNEEQIAQVLKMVEPNSFHMKVSSITVFRDSAGTSHLVLSEGDQPMYRGRVAAPSRLFEYVPEWITLPKSVEHNDGKRSFWIPHEKMTVPVLTYEKAMLPTDALARTFFVDPTLTRRIQERDGSLIVTDGNRTVQISSKGKQIRYSSSLPYDKPQQTIPKDNSFQRAVAFVNEHGGMQGSYIGSLQTVWAGSSREYLFTEYEAGLPVLPQFTGIRVILNGNEVVEMSRNLLYLGARVKEELVEIQPPHASIVSQAGELYLAYAPKEADGRIRLFPVWVVESERTSTMMFDAQTGEKWQNSGE</sequence>
<dbReference type="Gene3D" id="3.30.310.160">
    <property type="entry name" value="YycH protein, domain 2"/>
    <property type="match status" value="1"/>
</dbReference>
<proteinExistence type="predicted"/>
<evidence type="ECO:0000313" key="4">
    <source>
        <dbReference type="Proteomes" id="UP001596002"/>
    </source>
</evidence>
<keyword evidence="1" id="KW-0812">Transmembrane</keyword>
<dbReference type="RefSeq" id="WP_380024468.1">
    <property type="nucleotide sequence ID" value="NZ_JBHSHC010000024.1"/>
</dbReference>
<dbReference type="InterPro" id="IPR042274">
    <property type="entry name" value="YycH/YycI_2"/>
</dbReference>
<protein>
    <submittedName>
        <fullName evidence="3">Two-component system activity regulator YycH</fullName>
    </submittedName>
</protein>
<keyword evidence="1" id="KW-0472">Membrane</keyword>
<evidence type="ECO:0000259" key="2">
    <source>
        <dbReference type="Pfam" id="PF07435"/>
    </source>
</evidence>
<reference evidence="4" key="1">
    <citation type="journal article" date="2019" name="Int. J. Syst. Evol. Microbiol.">
        <title>The Global Catalogue of Microorganisms (GCM) 10K type strain sequencing project: providing services to taxonomists for standard genome sequencing and annotation.</title>
        <authorList>
            <consortium name="The Broad Institute Genomics Platform"/>
            <consortium name="The Broad Institute Genome Sequencing Center for Infectious Disease"/>
            <person name="Wu L."/>
            <person name="Ma J."/>
        </authorList>
    </citation>
    <scope>NUCLEOTIDE SEQUENCE [LARGE SCALE GENOMIC DNA]</scope>
    <source>
        <strain evidence="4">WYCCWR 12678</strain>
    </source>
</reference>